<reference evidence="2 3" key="1">
    <citation type="submission" date="2024-01" db="EMBL/GenBank/DDBJ databases">
        <title>The genomes of 5 underutilized Papilionoideae crops provide insights into root nodulation and disease resistance.</title>
        <authorList>
            <person name="Yuan L."/>
        </authorList>
    </citation>
    <scope>NUCLEOTIDE SEQUENCE [LARGE SCALE GENOMIC DNA]</scope>
    <source>
        <strain evidence="2">LY-2023</strain>
        <tissue evidence="2">Leaf</tissue>
    </source>
</reference>
<comment type="caution">
    <text evidence="2">The sequence shown here is derived from an EMBL/GenBank/DDBJ whole genome shotgun (WGS) entry which is preliminary data.</text>
</comment>
<proteinExistence type="predicted"/>
<dbReference type="PANTHER" id="PTHR31681:SF29">
    <property type="entry name" value="C2H2-LIKE ZINC FINGER PROTEIN"/>
    <property type="match status" value="1"/>
</dbReference>
<name>A0AAN9KMG9_CLITE</name>
<dbReference type="SUPFAM" id="SSF56399">
    <property type="entry name" value="ADP-ribosylation"/>
    <property type="match status" value="1"/>
</dbReference>
<sequence>MSDVWDLLKKSLPCKSHSSDVHDPKSSKSTERKKQGKIENSRVKDESNKHEIVLDKFSGKIKMCPCYPYTSQGKAIQESHSCRSTKPLIPSTKTTHFVDYDECSVLSEQSKVPVPLQKYSNDPPKSTPSYESCEGSLEAIHNVQEPDIPKHSVIQLDKEDSSWKIIEQVCQDKYYMDSEIKVAGIECVLRVENNEKTYACFEECRTMVRINVEMLHNKHPRCLVDGNELLRFHGSTIACSLGINGYSTLCTLDQCGVCQILRHGFSANQEFQGALGVFTTSTSGKAIDSICSSSESLPRKCVIVCRVIAGKILNPLQEIQEISNSKFDSLVKKISDQSEIEELMVLNPRAILPCFVVIYEF</sequence>
<dbReference type="EMBL" id="JAYKXN010000001">
    <property type="protein sequence ID" value="KAK7319181.1"/>
    <property type="molecule type" value="Genomic_DNA"/>
</dbReference>
<dbReference type="Proteomes" id="UP001359559">
    <property type="component" value="Unassembled WGS sequence"/>
</dbReference>
<feature type="compositionally biased region" description="Basic and acidic residues" evidence="1">
    <location>
        <begin position="17"/>
        <end position="49"/>
    </location>
</feature>
<gene>
    <name evidence="2" type="ORF">RJT34_03899</name>
</gene>
<protein>
    <submittedName>
        <fullName evidence="2">Uncharacterized protein</fullName>
    </submittedName>
</protein>
<dbReference type="PANTHER" id="PTHR31681">
    <property type="entry name" value="C2H2-LIKE ZINC FINGER PROTEIN"/>
    <property type="match status" value="1"/>
</dbReference>
<evidence type="ECO:0000256" key="1">
    <source>
        <dbReference type="SAM" id="MobiDB-lite"/>
    </source>
</evidence>
<keyword evidence="3" id="KW-1185">Reference proteome</keyword>
<accession>A0AAN9KMG9</accession>
<organism evidence="2 3">
    <name type="scientific">Clitoria ternatea</name>
    <name type="common">Butterfly pea</name>
    <dbReference type="NCBI Taxonomy" id="43366"/>
    <lineage>
        <taxon>Eukaryota</taxon>
        <taxon>Viridiplantae</taxon>
        <taxon>Streptophyta</taxon>
        <taxon>Embryophyta</taxon>
        <taxon>Tracheophyta</taxon>
        <taxon>Spermatophyta</taxon>
        <taxon>Magnoliopsida</taxon>
        <taxon>eudicotyledons</taxon>
        <taxon>Gunneridae</taxon>
        <taxon>Pentapetalae</taxon>
        <taxon>rosids</taxon>
        <taxon>fabids</taxon>
        <taxon>Fabales</taxon>
        <taxon>Fabaceae</taxon>
        <taxon>Papilionoideae</taxon>
        <taxon>50 kb inversion clade</taxon>
        <taxon>NPAAA clade</taxon>
        <taxon>indigoferoid/millettioid clade</taxon>
        <taxon>Phaseoleae</taxon>
        <taxon>Clitoria</taxon>
    </lineage>
</organism>
<evidence type="ECO:0000313" key="2">
    <source>
        <dbReference type="EMBL" id="KAK7319181.1"/>
    </source>
</evidence>
<evidence type="ECO:0000313" key="3">
    <source>
        <dbReference type="Proteomes" id="UP001359559"/>
    </source>
</evidence>
<feature type="region of interest" description="Disordered" evidence="1">
    <location>
        <begin position="14"/>
        <end position="49"/>
    </location>
</feature>
<dbReference type="Gene3D" id="3.90.228.10">
    <property type="match status" value="1"/>
</dbReference>
<dbReference type="AlphaFoldDB" id="A0AAN9KMG9"/>